<gene>
    <name evidence="1" type="ORF">OS493_009730</name>
</gene>
<sequence length="219" mass="24093">MYRGPTTAHPANVLIAKGPPFSLAKISIGSRTLGQFEPIRRPILAPGNRDGRSASMRFRCFHRWASSGVGTSSSIAEISSLVNVFGMFMELLPFKSVTTKPFNTLASCNFVPFTAASPSVWYQHPLHLGASTATIKHGVYVGKDFTSSCRSQPHRNDGYGGYRVSRTNNITDGFINFNMSRNHGILQVSGQMNIWQLLDLGGSCHHGVQWDDDGSMMFY</sequence>
<protein>
    <submittedName>
        <fullName evidence="1">Uncharacterized protein</fullName>
    </submittedName>
</protein>
<comment type="caution">
    <text evidence="1">The sequence shown here is derived from an EMBL/GenBank/DDBJ whole genome shotgun (WGS) entry which is preliminary data.</text>
</comment>
<organism evidence="1 2">
    <name type="scientific">Desmophyllum pertusum</name>
    <dbReference type="NCBI Taxonomy" id="174260"/>
    <lineage>
        <taxon>Eukaryota</taxon>
        <taxon>Metazoa</taxon>
        <taxon>Cnidaria</taxon>
        <taxon>Anthozoa</taxon>
        <taxon>Hexacorallia</taxon>
        <taxon>Scleractinia</taxon>
        <taxon>Caryophylliina</taxon>
        <taxon>Caryophylliidae</taxon>
        <taxon>Desmophyllum</taxon>
    </lineage>
</organism>
<accession>A0A9W9YR77</accession>
<dbReference type="Proteomes" id="UP001163046">
    <property type="component" value="Unassembled WGS sequence"/>
</dbReference>
<dbReference type="EMBL" id="MU827305">
    <property type="protein sequence ID" value="KAJ7363570.1"/>
    <property type="molecule type" value="Genomic_DNA"/>
</dbReference>
<dbReference type="AlphaFoldDB" id="A0A9W9YR77"/>
<evidence type="ECO:0000313" key="1">
    <source>
        <dbReference type="EMBL" id="KAJ7363570.1"/>
    </source>
</evidence>
<proteinExistence type="predicted"/>
<name>A0A9W9YR77_9CNID</name>
<keyword evidence="2" id="KW-1185">Reference proteome</keyword>
<reference evidence="1" key="1">
    <citation type="submission" date="2023-01" db="EMBL/GenBank/DDBJ databases">
        <title>Genome assembly of the deep-sea coral Lophelia pertusa.</title>
        <authorList>
            <person name="Herrera S."/>
            <person name="Cordes E."/>
        </authorList>
    </citation>
    <scope>NUCLEOTIDE SEQUENCE</scope>
    <source>
        <strain evidence="1">USNM1676648</strain>
        <tissue evidence="1">Polyp</tissue>
    </source>
</reference>
<evidence type="ECO:0000313" key="2">
    <source>
        <dbReference type="Proteomes" id="UP001163046"/>
    </source>
</evidence>